<accession>A0A250JCK7</accession>
<organism evidence="1 2">
    <name type="scientific">Cystobacter fuscus</name>
    <dbReference type="NCBI Taxonomy" id="43"/>
    <lineage>
        <taxon>Bacteria</taxon>
        <taxon>Pseudomonadati</taxon>
        <taxon>Myxococcota</taxon>
        <taxon>Myxococcia</taxon>
        <taxon>Myxococcales</taxon>
        <taxon>Cystobacterineae</taxon>
        <taxon>Archangiaceae</taxon>
        <taxon>Cystobacter</taxon>
    </lineage>
</organism>
<name>A0A250JCK7_9BACT</name>
<reference evidence="1 2" key="1">
    <citation type="submission" date="2017-06" db="EMBL/GenBank/DDBJ databases">
        <title>Sequencing and comparative analysis of myxobacterial genomes.</title>
        <authorList>
            <person name="Rupp O."/>
            <person name="Goesmann A."/>
            <person name="Sogaard-Andersen L."/>
        </authorList>
    </citation>
    <scope>NUCLEOTIDE SEQUENCE [LARGE SCALE GENOMIC DNA]</scope>
    <source>
        <strain evidence="1 2">DSM 52655</strain>
    </source>
</reference>
<dbReference type="Proteomes" id="UP000217257">
    <property type="component" value="Chromosome"/>
</dbReference>
<dbReference type="KEGG" id="cfus:CYFUS_007107"/>
<evidence type="ECO:0000313" key="2">
    <source>
        <dbReference type="Proteomes" id="UP000217257"/>
    </source>
</evidence>
<dbReference type="EMBL" id="CP022098">
    <property type="protein sequence ID" value="ATB41639.1"/>
    <property type="molecule type" value="Genomic_DNA"/>
</dbReference>
<protein>
    <submittedName>
        <fullName evidence="1">Mobile element protein</fullName>
    </submittedName>
</protein>
<proteinExistence type="predicted"/>
<dbReference type="AlphaFoldDB" id="A0A250JCK7"/>
<sequence>MALDAMVERFTQRGPITLMVRRTLEHALSSQWIDEVFEAHREQQYARELLFSTVVDWMGLVALYDNVPAQKMSALGGGGAVWEAMED</sequence>
<evidence type="ECO:0000313" key="1">
    <source>
        <dbReference type="EMBL" id="ATB41639.1"/>
    </source>
</evidence>
<gene>
    <name evidence="1" type="ORF">CYFUS_007107</name>
</gene>